<protein>
    <submittedName>
        <fullName evidence="1">Uncharacterized protein</fullName>
    </submittedName>
</protein>
<dbReference type="RefSeq" id="WP_211847760.1">
    <property type="nucleotide sequence ID" value="NZ_JAAEDL010000017.1"/>
</dbReference>
<keyword evidence="2" id="KW-1185">Reference proteome</keyword>
<dbReference type="EMBL" id="JAAEDL010000017">
    <property type="protein sequence ID" value="MBR0682224.1"/>
    <property type="molecule type" value="Genomic_DNA"/>
</dbReference>
<reference evidence="1" key="1">
    <citation type="submission" date="2020-01" db="EMBL/GenBank/DDBJ databases">
        <authorList>
            <person name="Rat A."/>
        </authorList>
    </citation>
    <scope>NUCLEOTIDE SEQUENCE</scope>
    <source>
        <strain evidence="1">LMG 31228</strain>
    </source>
</reference>
<dbReference type="AlphaFoldDB" id="A0A9X9XET8"/>
<name>A0A9X9XET8_9PROT</name>
<evidence type="ECO:0000313" key="2">
    <source>
        <dbReference type="Proteomes" id="UP001138709"/>
    </source>
</evidence>
<dbReference type="Proteomes" id="UP001138709">
    <property type="component" value="Unassembled WGS sequence"/>
</dbReference>
<accession>A0A9X9XET8</accession>
<gene>
    <name evidence="1" type="ORF">GXW74_17165</name>
</gene>
<reference evidence="1" key="2">
    <citation type="journal article" date="2021" name="Syst. Appl. Microbiol.">
        <title>Roseomonas hellenica sp. nov., isolated from roots of wild-growing Alkanna tinctoria.</title>
        <authorList>
            <person name="Rat A."/>
            <person name="Naranjo H.D."/>
            <person name="Lebbe L."/>
            <person name="Cnockaert M."/>
            <person name="Krigas N."/>
            <person name="Grigoriadou K."/>
            <person name="Maloupa E."/>
            <person name="Willems A."/>
        </authorList>
    </citation>
    <scope>NUCLEOTIDE SEQUENCE</scope>
    <source>
        <strain evidence="1">LMG 31228</strain>
    </source>
</reference>
<sequence length="132" mass="14770">MALHDIDVANTQREWDSSVAHLVSLLLSAARQTYGNPDHDENEVNDAIVAITARLALGFKPPPGRPKHTITARQDALWLSDLSPEATLPEAIAYLVKIRGVDEGTARDRVLRAEKELRRQFLREKPFGHGRK</sequence>
<evidence type="ECO:0000313" key="1">
    <source>
        <dbReference type="EMBL" id="MBR0682224.1"/>
    </source>
</evidence>
<proteinExistence type="predicted"/>
<comment type="caution">
    <text evidence="1">The sequence shown here is derived from an EMBL/GenBank/DDBJ whole genome shotgun (WGS) entry which is preliminary data.</text>
</comment>
<organism evidence="1 2">
    <name type="scientific">Neoroseomonas eburnea</name>
    <dbReference type="NCBI Taxonomy" id="1346889"/>
    <lineage>
        <taxon>Bacteria</taxon>
        <taxon>Pseudomonadati</taxon>
        <taxon>Pseudomonadota</taxon>
        <taxon>Alphaproteobacteria</taxon>
        <taxon>Acetobacterales</taxon>
        <taxon>Acetobacteraceae</taxon>
        <taxon>Neoroseomonas</taxon>
    </lineage>
</organism>